<dbReference type="RefSeq" id="XP_001596908.1">
    <property type="nucleotide sequence ID" value="XM_001596858.1"/>
</dbReference>
<keyword evidence="9" id="KW-1185">Reference proteome</keyword>
<dbReference type="GO" id="GO:0005506">
    <property type="term" value="F:iron ion binding"/>
    <property type="evidence" value="ECO:0007669"/>
    <property type="project" value="InterPro"/>
</dbReference>
<dbReference type="KEGG" id="ssl:SS1G_01100"/>
<dbReference type="GO" id="GO:0016705">
    <property type="term" value="F:oxidoreductase activity, acting on paired donors, with incorporation or reduction of molecular oxygen"/>
    <property type="evidence" value="ECO:0007669"/>
    <property type="project" value="InterPro"/>
</dbReference>
<reference evidence="9" key="1">
    <citation type="journal article" date="2011" name="PLoS Genet.">
        <title>Genomic analysis of the necrotrophic fungal pathogens Sclerotinia sclerotiorum and Botrytis cinerea.</title>
        <authorList>
            <person name="Amselem J."/>
            <person name="Cuomo C.A."/>
            <person name="van Kan J.A."/>
            <person name="Viaud M."/>
            <person name="Benito E.P."/>
            <person name="Couloux A."/>
            <person name="Coutinho P.M."/>
            <person name="de Vries R.P."/>
            <person name="Dyer P.S."/>
            <person name="Fillinger S."/>
            <person name="Fournier E."/>
            <person name="Gout L."/>
            <person name="Hahn M."/>
            <person name="Kohn L."/>
            <person name="Lapalu N."/>
            <person name="Plummer K.M."/>
            <person name="Pradier J.M."/>
            <person name="Quevillon E."/>
            <person name="Sharon A."/>
            <person name="Simon A."/>
            <person name="ten Have A."/>
            <person name="Tudzynski B."/>
            <person name="Tudzynski P."/>
            <person name="Wincker P."/>
            <person name="Andrew M."/>
            <person name="Anthouard V."/>
            <person name="Beever R.E."/>
            <person name="Beffa R."/>
            <person name="Benoit I."/>
            <person name="Bouzid O."/>
            <person name="Brault B."/>
            <person name="Chen Z."/>
            <person name="Choquer M."/>
            <person name="Collemare J."/>
            <person name="Cotton P."/>
            <person name="Danchin E.G."/>
            <person name="Da Silva C."/>
            <person name="Gautier A."/>
            <person name="Giraud C."/>
            <person name="Giraud T."/>
            <person name="Gonzalez C."/>
            <person name="Grossetete S."/>
            <person name="Guldener U."/>
            <person name="Henrissat B."/>
            <person name="Howlett B.J."/>
            <person name="Kodira C."/>
            <person name="Kretschmer M."/>
            <person name="Lappartient A."/>
            <person name="Leroch M."/>
            <person name="Levis C."/>
            <person name="Mauceli E."/>
            <person name="Neuveglise C."/>
            <person name="Oeser B."/>
            <person name="Pearson M."/>
            <person name="Poulain J."/>
            <person name="Poussereau N."/>
            <person name="Quesneville H."/>
            <person name="Rascle C."/>
            <person name="Schumacher J."/>
            <person name="Segurens B."/>
            <person name="Sexton A."/>
            <person name="Silva E."/>
            <person name="Sirven C."/>
            <person name="Soanes D.M."/>
            <person name="Talbot N.J."/>
            <person name="Templeton M."/>
            <person name="Yandava C."/>
            <person name="Yarden O."/>
            <person name="Zeng Q."/>
            <person name="Rollins J.A."/>
            <person name="Lebrun M.H."/>
            <person name="Dickman M."/>
        </authorList>
    </citation>
    <scope>NUCLEOTIDE SEQUENCE [LARGE SCALE GENOMIC DNA]</scope>
    <source>
        <strain evidence="9">ATCC 18683 / 1980 / Ss-1</strain>
    </source>
</reference>
<dbReference type="PANTHER" id="PTHR24287:SF17">
    <property type="entry name" value="P450, PUTATIVE (EUROFUNG)-RELATED"/>
    <property type="match status" value="1"/>
</dbReference>
<sequence>MNAKIRHGTIQTNDDEPPHWGWPSRAEESLSRLPAAGETVDMSLVLDKPFLDMSYQWVFGDCLNVASEKGPLGPDDDIETFHAAFHSSRAWTGPRMIFEAIARLIPNKKWETTNRIVHDFVERRIDAAMKEVSESQSQTREGNEYSIKPTSLVESLVKQTSNWY</sequence>
<keyword evidence="5" id="KW-0408">Iron</keyword>
<comment type="similarity">
    <text evidence="2">Belongs to the cytochrome P450 family.</text>
</comment>
<evidence type="ECO:0000256" key="1">
    <source>
        <dbReference type="ARBA" id="ARBA00001971"/>
    </source>
</evidence>
<dbReference type="GeneID" id="5494160"/>
<dbReference type="InterPro" id="IPR047146">
    <property type="entry name" value="Cyt_P450_E_CYP52_fungi"/>
</dbReference>
<keyword evidence="6" id="KW-0503">Monooxygenase</keyword>
<evidence type="ECO:0000256" key="2">
    <source>
        <dbReference type="ARBA" id="ARBA00010617"/>
    </source>
</evidence>
<dbReference type="GO" id="GO:0004497">
    <property type="term" value="F:monooxygenase activity"/>
    <property type="evidence" value="ECO:0007669"/>
    <property type="project" value="UniProtKB-KW"/>
</dbReference>
<comment type="cofactor">
    <cofactor evidence="1">
        <name>heme</name>
        <dbReference type="ChEBI" id="CHEBI:30413"/>
    </cofactor>
</comment>
<evidence type="ECO:0000313" key="8">
    <source>
        <dbReference type="EMBL" id="EDN96176.1"/>
    </source>
</evidence>
<feature type="region of interest" description="Disordered" evidence="7">
    <location>
        <begin position="1"/>
        <end position="26"/>
    </location>
</feature>
<protein>
    <submittedName>
        <fullName evidence="8">Uncharacterized protein</fullName>
    </submittedName>
</protein>
<dbReference type="HOGENOM" id="CLU_1620052_0_0_1"/>
<dbReference type="Proteomes" id="UP000001312">
    <property type="component" value="Unassembled WGS sequence"/>
</dbReference>
<evidence type="ECO:0000256" key="3">
    <source>
        <dbReference type="ARBA" id="ARBA00022723"/>
    </source>
</evidence>
<dbReference type="GO" id="GO:0020037">
    <property type="term" value="F:heme binding"/>
    <property type="evidence" value="ECO:0007669"/>
    <property type="project" value="InterPro"/>
</dbReference>
<keyword evidence="4" id="KW-0560">Oxidoreductase</keyword>
<dbReference type="InParanoid" id="A7E724"/>
<evidence type="ECO:0000256" key="5">
    <source>
        <dbReference type="ARBA" id="ARBA00023004"/>
    </source>
</evidence>
<dbReference type="EMBL" id="CH476622">
    <property type="protein sequence ID" value="EDN96176.1"/>
    <property type="molecule type" value="Genomic_DNA"/>
</dbReference>
<dbReference type="PANTHER" id="PTHR24287">
    <property type="entry name" value="P450, PUTATIVE (EUROFUNG)-RELATED"/>
    <property type="match status" value="1"/>
</dbReference>
<organism evidence="8 9">
    <name type="scientific">Sclerotinia sclerotiorum (strain ATCC 18683 / 1980 / Ss-1)</name>
    <name type="common">White mold</name>
    <name type="synonym">Whetzelinia sclerotiorum</name>
    <dbReference type="NCBI Taxonomy" id="665079"/>
    <lineage>
        <taxon>Eukaryota</taxon>
        <taxon>Fungi</taxon>
        <taxon>Dikarya</taxon>
        <taxon>Ascomycota</taxon>
        <taxon>Pezizomycotina</taxon>
        <taxon>Leotiomycetes</taxon>
        <taxon>Helotiales</taxon>
        <taxon>Sclerotiniaceae</taxon>
        <taxon>Sclerotinia</taxon>
    </lineage>
</organism>
<evidence type="ECO:0000313" key="9">
    <source>
        <dbReference type="Proteomes" id="UP000001312"/>
    </source>
</evidence>
<dbReference type="InterPro" id="IPR036396">
    <property type="entry name" value="Cyt_P450_sf"/>
</dbReference>
<accession>A7E724</accession>
<dbReference type="AlphaFoldDB" id="A7E724"/>
<dbReference type="SUPFAM" id="SSF48264">
    <property type="entry name" value="Cytochrome P450"/>
    <property type="match status" value="1"/>
</dbReference>
<keyword evidence="3" id="KW-0479">Metal-binding</keyword>
<evidence type="ECO:0000256" key="4">
    <source>
        <dbReference type="ARBA" id="ARBA00023002"/>
    </source>
</evidence>
<dbReference type="Gene3D" id="1.10.630.10">
    <property type="entry name" value="Cytochrome P450"/>
    <property type="match status" value="1"/>
</dbReference>
<gene>
    <name evidence="8" type="ORF">SS1G_01100</name>
</gene>
<evidence type="ECO:0000256" key="6">
    <source>
        <dbReference type="ARBA" id="ARBA00023033"/>
    </source>
</evidence>
<evidence type="ECO:0000256" key="7">
    <source>
        <dbReference type="SAM" id="MobiDB-lite"/>
    </source>
</evidence>
<name>A7E724_SCLS1</name>
<proteinExistence type="inferred from homology"/>